<proteinExistence type="predicted"/>
<name>A0AAJ8BSP4_ASPNG</name>
<sequence length="271" mass="31119">MALPRIVQERGIKFSLELSPDKEHARHSRVQETFRVGKSRRRSDFRTSLPGVRFHQRRRRRHAPSGTVLSLALHFFLEIDDQMIASVRNLKAPPNTDIKPPPPTATFKAEHQESLELLVWPRRSTMFLAPQSCPTAKYTVATRSYRGAPPLLLLRYGCSWQYWRSTTLSETRGKSGTIGILCTYTTPISRILSGGGTLSYERMPIPELRLHISQAYLYCYFRDLVSGSAALRRRRYISDSTAGHQSGQPESEINDQWRWQQLAYLFDLAPQ</sequence>
<evidence type="ECO:0000313" key="1">
    <source>
        <dbReference type="RefSeq" id="XP_059603129.1"/>
    </source>
</evidence>
<organism evidence="1">
    <name type="scientific">Aspergillus niger</name>
    <dbReference type="NCBI Taxonomy" id="5061"/>
    <lineage>
        <taxon>Eukaryota</taxon>
        <taxon>Fungi</taxon>
        <taxon>Dikarya</taxon>
        <taxon>Ascomycota</taxon>
        <taxon>Pezizomycotina</taxon>
        <taxon>Eurotiomycetes</taxon>
        <taxon>Eurotiomycetidae</taxon>
        <taxon>Eurotiales</taxon>
        <taxon>Aspergillaceae</taxon>
        <taxon>Aspergillus</taxon>
        <taxon>Aspergillus subgen. Circumdati</taxon>
    </lineage>
</organism>
<reference evidence="1" key="2">
    <citation type="submission" date="2025-08" db="UniProtKB">
        <authorList>
            <consortium name="RefSeq"/>
        </authorList>
    </citation>
    <scope>IDENTIFICATION</scope>
</reference>
<dbReference type="KEGG" id="ang:An01g02650"/>
<accession>A0AAJ8BSP4</accession>
<dbReference type="RefSeq" id="XP_059603129.1">
    <property type="nucleotide sequence ID" value="XM_059746557.1"/>
</dbReference>
<protein>
    <submittedName>
        <fullName evidence="1">Uncharacterized protein</fullName>
    </submittedName>
</protein>
<dbReference type="GeneID" id="84589877"/>
<reference evidence="1" key="1">
    <citation type="submission" date="2025-02" db="EMBL/GenBank/DDBJ databases">
        <authorList>
            <consortium name="NCBI Genome Project"/>
        </authorList>
    </citation>
    <scope>NUCLEOTIDE SEQUENCE</scope>
</reference>
<dbReference type="VEuPathDB" id="FungiDB:An01g02650"/>
<gene>
    <name evidence="1" type="ORF">An01g02650</name>
</gene>
<dbReference type="AlphaFoldDB" id="A0AAJ8BSP4"/>